<comment type="similarity">
    <text evidence="4">Belongs to the neutral sphingomyelinase family.</text>
</comment>
<dbReference type="EMBL" id="FMSP01000020">
    <property type="protein sequence ID" value="SCV74079.1"/>
    <property type="molecule type" value="Genomic_DNA"/>
</dbReference>
<comment type="subcellular location">
    <subcellularLocation>
        <location evidence="1">Membrane</location>
        <topology evidence="1">Multi-pass membrane protein</topology>
    </subcellularLocation>
</comment>
<organism evidence="15 16">
    <name type="scientific">Microbotryum intermedium</name>
    <dbReference type="NCBI Taxonomy" id="269621"/>
    <lineage>
        <taxon>Eukaryota</taxon>
        <taxon>Fungi</taxon>
        <taxon>Dikarya</taxon>
        <taxon>Basidiomycota</taxon>
        <taxon>Pucciniomycotina</taxon>
        <taxon>Microbotryomycetes</taxon>
        <taxon>Microbotryales</taxon>
        <taxon>Microbotryaceae</taxon>
        <taxon>Microbotryum</taxon>
    </lineage>
</organism>
<evidence type="ECO:0000313" key="15">
    <source>
        <dbReference type="EMBL" id="SCV74079.1"/>
    </source>
</evidence>
<dbReference type="GO" id="GO:0004767">
    <property type="term" value="F:sphingomyelin phosphodiesterase activity"/>
    <property type="evidence" value="ECO:0007669"/>
    <property type="project" value="InterPro"/>
</dbReference>
<evidence type="ECO:0000256" key="6">
    <source>
        <dbReference type="ARBA" id="ARBA00022723"/>
    </source>
</evidence>
<keyword evidence="8" id="KW-0460">Magnesium</keyword>
<dbReference type="GO" id="GO:0016020">
    <property type="term" value="C:membrane"/>
    <property type="evidence" value="ECO:0007669"/>
    <property type="project" value="UniProtKB-SubCell"/>
</dbReference>
<dbReference type="Gene3D" id="3.60.10.10">
    <property type="entry name" value="Endonuclease/exonuclease/phosphatase"/>
    <property type="match status" value="1"/>
</dbReference>
<accession>A0A238FMQ5</accession>
<comment type="pathway">
    <text evidence="2">Lipid metabolism; sphingolipid metabolism.</text>
</comment>
<keyword evidence="9" id="KW-0746">Sphingolipid metabolism</keyword>
<comment type="pathway">
    <text evidence="3">Sphingolipid metabolism.</text>
</comment>
<name>A0A238FMQ5_9BASI</name>
<evidence type="ECO:0000259" key="14">
    <source>
        <dbReference type="Pfam" id="PF03372"/>
    </source>
</evidence>
<evidence type="ECO:0000256" key="13">
    <source>
        <dbReference type="SAM" id="Phobius"/>
    </source>
</evidence>
<evidence type="ECO:0000256" key="5">
    <source>
        <dbReference type="ARBA" id="ARBA00022692"/>
    </source>
</evidence>
<dbReference type="Proteomes" id="UP000198372">
    <property type="component" value="Unassembled WGS sequence"/>
</dbReference>
<keyword evidence="12 13" id="KW-0472">Membrane</keyword>
<gene>
    <name evidence="15" type="ORF">BQ2448_6511</name>
</gene>
<dbReference type="InterPro" id="IPR036691">
    <property type="entry name" value="Endo/exonu/phosph_ase_sf"/>
</dbReference>
<evidence type="ECO:0000256" key="9">
    <source>
        <dbReference type="ARBA" id="ARBA00022919"/>
    </source>
</evidence>
<reference evidence="16" key="1">
    <citation type="submission" date="2016-09" db="EMBL/GenBank/DDBJ databases">
        <authorList>
            <person name="Jeantristanb JTB J.-T."/>
            <person name="Ricardo R."/>
        </authorList>
    </citation>
    <scope>NUCLEOTIDE SEQUENCE [LARGE SCALE GENOMIC DNA]</scope>
</reference>
<dbReference type="GO" id="GO:0006665">
    <property type="term" value="P:sphingolipid metabolic process"/>
    <property type="evidence" value="ECO:0007669"/>
    <property type="project" value="UniProtKB-KW"/>
</dbReference>
<proteinExistence type="inferred from homology"/>
<keyword evidence="6" id="KW-0479">Metal-binding</keyword>
<keyword evidence="16" id="KW-1185">Reference proteome</keyword>
<dbReference type="SUPFAM" id="SSF56219">
    <property type="entry name" value="DNase I-like"/>
    <property type="match status" value="1"/>
</dbReference>
<feature type="domain" description="Endonuclease/exonuclease/phosphatase" evidence="14">
    <location>
        <begin position="11"/>
        <end position="341"/>
    </location>
</feature>
<sequence>MSAHSRPLRVLSLNCWGLKFVADMRRERLLAIADWIATHSNPLSSSSSRTDDEERAFAASTSNGDSLTFQSSSHGGPYDVIALQEIWVRADFDVVAARAKEAGLIYSRFFYSGAIGSGLAILSAHPIVSSFITPYALNGYPLHFIAGDFFAGKSICGCTIDLGSESGSTRLIDVLNTHMFAPGGEGDGIDGAHRVAQAWQLNEVVKEKVERGRHVLLMGDFNSQPYSIIMRILESGASLSDAWALTNQAPPSITSTAHRNLTPVQTMLVHGITCDSPLNTYSAAKLAKRHPRDETRIRGGKRLDYILFRSPPTAPTKLQVESTRIVLTEPVPGLGVSYSDHFGLSATFSFQSQPQNVEHDPHSNLDVVGGISSEDLSTILKNLMMAYRHALEYQKKQLQLFALALFLVPVDAIAASYQPLRGALSWLFVVMAVAVGAGGVTMLYTGFVGSNWERGALRNIIADIEAEMERRDGRARR</sequence>
<keyword evidence="5 13" id="KW-0812">Transmembrane</keyword>
<dbReference type="AlphaFoldDB" id="A0A238FMQ5"/>
<evidence type="ECO:0000256" key="7">
    <source>
        <dbReference type="ARBA" id="ARBA00022801"/>
    </source>
</evidence>
<dbReference type="Pfam" id="PF03372">
    <property type="entry name" value="Exo_endo_phos"/>
    <property type="match status" value="1"/>
</dbReference>
<evidence type="ECO:0000256" key="12">
    <source>
        <dbReference type="ARBA" id="ARBA00023136"/>
    </source>
</evidence>
<evidence type="ECO:0000256" key="2">
    <source>
        <dbReference type="ARBA" id="ARBA00004760"/>
    </source>
</evidence>
<evidence type="ECO:0000256" key="11">
    <source>
        <dbReference type="ARBA" id="ARBA00023098"/>
    </source>
</evidence>
<dbReference type="PANTHER" id="PTHR16320:SF24">
    <property type="entry name" value="PHOSPHODIESTERASE, PUTATIVE-RELATED"/>
    <property type="match status" value="1"/>
</dbReference>
<dbReference type="OrthoDB" id="387657at2759"/>
<evidence type="ECO:0000256" key="4">
    <source>
        <dbReference type="ARBA" id="ARBA00006335"/>
    </source>
</evidence>
<evidence type="ECO:0000256" key="1">
    <source>
        <dbReference type="ARBA" id="ARBA00004141"/>
    </source>
</evidence>
<keyword evidence="11" id="KW-0443">Lipid metabolism</keyword>
<evidence type="ECO:0000256" key="3">
    <source>
        <dbReference type="ARBA" id="ARBA00004991"/>
    </source>
</evidence>
<protein>
    <submittedName>
        <fullName evidence="15">BQ2448_6511 protein</fullName>
    </submittedName>
</protein>
<evidence type="ECO:0000256" key="8">
    <source>
        <dbReference type="ARBA" id="ARBA00022842"/>
    </source>
</evidence>
<evidence type="ECO:0000256" key="10">
    <source>
        <dbReference type="ARBA" id="ARBA00022989"/>
    </source>
</evidence>
<keyword evidence="7" id="KW-0378">Hydrolase</keyword>
<evidence type="ECO:0000313" key="16">
    <source>
        <dbReference type="Proteomes" id="UP000198372"/>
    </source>
</evidence>
<dbReference type="PANTHER" id="PTHR16320">
    <property type="entry name" value="SPHINGOMYELINASE FAMILY MEMBER"/>
    <property type="match status" value="1"/>
</dbReference>
<dbReference type="GO" id="GO:0046872">
    <property type="term" value="F:metal ion binding"/>
    <property type="evidence" value="ECO:0007669"/>
    <property type="project" value="UniProtKB-KW"/>
</dbReference>
<keyword evidence="10 13" id="KW-1133">Transmembrane helix</keyword>
<dbReference type="STRING" id="269621.A0A238FMQ5"/>
<dbReference type="InterPro" id="IPR005135">
    <property type="entry name" value="Endo/exonuclease/phosphatase"/>
</dbReference>
<dbReference type="InterPro" id="IPR038772">
    <property type="entry name" value="Sph/SMPD2-like"/>
</dbReference>
<feature type="transmembrane region" description="Helical" evidence="13">
    <location>
        <begin position="423"/>
        <end position="444"/>
    </location>
</feature>